<feature type="compositionally biased region" description="Low complexity" evidence="1">
    <location>
        <begin position="53"/>
        <end position="64"/>
    </location>
</feature>
<gene>
    <name evidence="2" type="ORF">NDU88_001180</name>
</gene>
<reference evidence="2" key="1">
    <citation type="journal article" date="2022" name="bioRxiv">
        <title>Sequencing and chromosome-scale assembly of the giantPleurodeles waltlgenome.</title>
        <authorList>
            <person name="Brown T."/>
            <person name="Elewa A."/>
            <person name="Iarovenko S."/>
            <person name="Subramanian E."/>
            <person name="Araus A.J."/>
            <person name="Petzold A."/>
            <person name="Susuki M."/>
            <person name="Suzuki K.-i.T."/>
            <person name="Hayashi T."/>
            <person name="Toyoda A."/>
            <person name="Oliveira C."/>
            <person name="Osipova E."/>
            <person name="Leigh N.D."/>
            <person name="Simon A."/>
            <person name="Yun M.H."/>
        </authorList>
    </citation>
    <scope>NUCLEOTIDE SEQUENCE</scope>
    <source>
        <strain evidence="2">20211129_DDA</strain>
        <tissue evidence="2">Liver</tissue>
    </source>
</reference>
<dbReference type="EMBL" id="JANPWB010000006">
    <property type="protein sequence ID" value="KAJ1175895.1"/>
    <property type="molecule type" value="Genomic_DNA"/>
</dbReference>
<evidence type="ECO:0000313" key="3">
    <source>
        <dbReference type="Proteomes" id="UP001066276"/>
    </source>
</evidence>
<name>A0AAV7THJ7_PLEWA</name>
<organism evidence="2 3">
    <name type="scientific">Pleurodeles waltl</name>
    <name type="common">Iberian ribbed newt</name>
    <dbReference type="NCBI Taxonomy" id="8319"/>
    <lineage>
        <taxon>Eukaryota</taxon>
        <taxon>Metazoa</taxon>
        <taxon>Chordata</taxon>
        <taxon>Craniata</taxon>
        <taxon>Vertebrata</taxon>
        <taxon>Euteleostomi</taxon>
        <taxon>Amphibia</taxon>
        <taxon>Batrachia</taxon>
        <taxon>Caudata</taxon>
        <taxon>Salamandroidea</taxon>
        <taxon>Salamandridae</taxon>
        <taxon>Pleurodelinae</taxon>
        <taxon>Pleurodeles</taxon>
    </lineage>
</organism>
<dbReference type="AlphaFoldDB" id="A0AAV7THJ7"/>
<evidence type="ECO:0000313" key="2">
    <source>
        <dbReference type="EMBL" id="KAJ1175895.1"/>
    </source>
</evidence>
<protein>
    <submittedName>
        <fullName evidence="2">Uncharacterized protein</fullName>
    </submittedName>
</protein>
<keyword evidence="3" id="KW-1185">Reference proteome</keyword>
<feature type="region of interest" description="Disordered" evidence="1">
    <location>
        <begin position="50"/>
        <end position="80"/>
    </location>
</feature>
<dbReference type="Proteomes" id="UP001066276">
    <property type="component" value="Chromosome 3_2"/>
</dbReference>
<proteinExistence type="predicted"/>
<sequence length="134" mass="14643">MFNKGREGQGLALPPLNSAHCVLERRSRLGSRTGPSIWCRHPPLPNVPRGCAARRAPPASQSRRWGLEMPNEGRGGRALSLPPLCSARNALRRPPRSPPMAAAPIWERRVLRGGAPSEAPLPWSFYLCPAMIAL</sequence>
<comment type="caution">
    <text evidence="2">The sequence shown here is derived from an EMBL/GenBank/DDBJ whole genome shotgun (WGS) entry which is preliminary data.</text>
</comment>
<accession>A0AAV7THJ7</accession>
<evidence type="ECO:0000256" key="1">
    <source>
        <dbReference type="SAM" id="MobiDB-lite"/>
    </source>
</evidence>